<feature type="region of interest" description="Disordered" evidence="1">
    <location>
        <begin position="44"/>
        <end position="82"/>
    </location>
</feature>
<dbReference type="Gramene" id="OB02G28960.1">
    <property type="protein sequence ID" value="OB02G28960.1"/>
    <property type="gene ID" value="OB02G28960"/>
</dbReference>
<organism evidence="2">
    <name type="scientific">Oryza brachyantha</name>
    <name type="common">malo sina</name>
    <dbReference type="NCBI Taxonomy" id="4533"/>
    <lineage>
        <taxon>Eukaryota</taxon>
        <taxon>Viridiplantae</taxon>
        <taxon>Streptophyta</taxon>
        <taxon>Embryophyta</taxon>
        <taxon>Tracheophyta</taxon>
        <taxon>Spermatophyta</taxon>
        <taxon>Magnoliopsida</taxon>
        <taxon>Liliopsida</taxon>
        <taxon>Poales</taxon>
        <taxon>Poaceae</taxon>
        <taxon>BOP clade</taxon>
        <taxon>Oryzoideae</taxon>
        <taxon>Oryzeae</taxon>
        <taxon>Oryzinae</taxon>
        <taxon>Oryza</taxon>
    </lineage>
</organism>
<dbReference type="HOGENOM" id="CLU_142529_0_0_1"/>
<dbReference type="Proteomes" id="UP000006038">
    <property type="component" value="Unassembled WGS sequence"/>
</dbReference>
<evidence type="ECO:0000256" key="1">
    <source>
        <dbReference type="SAM" id="MobiDB-lite"/>
    </source>
</evidence>
<name>J3LE29_ORYBR</name>
<feature type="compositionally biased region" description="Low complexity" evidence="1">
    <location>
        <begin position="44"/>
        <end position="55"/>
    </location>
</feature>
<keyword evidence="3" id="KW-1185">Reference proteome</keyword>
<dbReference type="EnsemblPlants" id="OB02G28960.1">
    <property type="protein sequence ID" value="OB02G28960.1"/>
    <property type="gene ID" value="OB02G28960"/>
</dbReference>
<proteinExistence type="predicted"/>
<sequence length="110" mass="11917">MPVSSKNPGTAIAITRWGLYSRRTMRRNAPDWCCRSSSAARTMSLSSTSTFAASPRMRRSEARASSSFPRRTRLLGVSGMNAAPTRMTAAGVMATPSDSRHPHTGMVLAR</sequence>
<accession>J3LE29</accession>
<reference evidence="2" key="1">
    <citation type="submission" date="2013-04" db="UniProtKB">
        <authorList>
            <consortium name="EnsemblPlants"/>
        </authorList>
    </citation>
    <scope>IDENTIFICATION</scope>
</reference>
<evidence type="ECO:0000313" key="3">
    <source>
        <dbReference type="Proteomes" id="UP000006038"/>
    </source>
</evidence>
<dbReference type="AlphaFoldDB" id="J3LE29"/>
<evidence type="ECO:0000313" key="2">
    <source>
        <dbReference type="EnsemblPlants" id="OB02G28960.1"/>
    </source>
</evidence>
<protein>
    <submittedName>
        <fullName evidence="2">Uncharacterized protein</fullName>
    </submittedName>
</protein>